<dbReference type="EMBL" id="JAUHHV010000001">
    <property type="protein sequence ID" value="KAK1435822.1"/>
    <property type="molecule type" value="Genomic_DNA"/>
</dbReference>
<dbReference type="AlphaFoldDB" id="A0AAD8LCE5"/>
<gene>
    <name evidence="2" type="ORF">QVD17_01592</name>
</gene>
<feature type="compositionally biased region" description="Polar residues" evidence="1">
    <location>
        <begin position="68"/>
        <end position="78"/>
    </location>
</feature>
<sequence>MLAYKERRSIMKIVADLNSIGISIDLWTQNPMAFETKKVRKQIESLLLPVNPSCFMWSAYMWPTQTSPTVDKTTQNQSVKHRRRLSASGEGRSQCAVLAPLFAPFDLLPSQIFNVH</sequence>
<protein>
    <submittedName>
        <fullName evidence="2">Uncharacterized protein</fullName>
    </submittedName>
</protein>
<feature type="region of interest" description="Disordered" evidence="1">
    <location>
        <begin position="68"/>
        <end position="87"/>
    </location>
</feature>
<accession>A0AAD8LCE5</accession>
<reference evidence="2" key="1">
    <citation type="journal article" date="2023" name="bioRxiv">
        <title>Improved chromosome-level genome assembly for marigold (Tagetes erecta).</title>
        <authorList>
            <person name="Jiang F."/>
            <person name="Yuan L."/>
            <person name="Wang S."/>
            <person name="Wang H."/>
            <person name="Xu D."/>
            <person name="Wang A."/>
            <person name="Fan W."/>
        </authorList>
    </citation>
    <scope>NUCLEOTIDE SEQUENCE</scope>
    <source>
        <strain evidence="2">WSJ</strain>
        <tissue evidence="2">Leaf</tissue>
    </source>
</reference>
<name>A0AAD8LCE5_TARER</name>
<keyword evidence="3" id="KW-1185">Reference proteome</keyword>
<proteinExistence type="predicted"/>
<evidence type="ECO:0000256" key="1">
    <source>
        <dbReference type="SAM" id="MobiDB-lite"/>
    </source>
</evidence>
<dbReference type="Proteomes" id="UP001229421">
    <property type="component" value="Unassembled WGS sequence"/>
</dbReference>
<evidence type="ECO:0000313" key="3">
    <source>
        <dbReference type="Proteomes" id="UP001229421"/>
    </source>
</evidence>
<comment type="caution">
    <text evidence="2">The sequence shown here is derived from an EMBL/GenBank/DDBJ whole genome shotgun (WGS) entry which is preliminary data.</text>
</comment>
<organism evidence="2 3">
    <name type="scientific">Tagetes erecta</name>
    <name type="common">African marigold</name>
    <dbReference type="NCBI Taxonomy" id="13708"/>
    <lineage>
        <taxon>Eukaryota</taxon>
        <taxon>Viridiplantae</taxon>
        <taxon>Streptophyta</taxon>
        <taxon>Embryophyta</taxon>
        <taxon>Tracheophyta</taxon>
        <taxon>Spermatophyta</taxon>
        <taxon>Magnoliopsida</taxon>
        <taxon>eudicotyledons</taxon>
        <taxon>Gunneridae</taxon>
        <taxon>Pentapetalae</taxon>
        <taxon>asterids</taxon>
        <taxon>campanulids</taxon>
        <taxon>Asterales</taxon>
        <taxon>Asteraceae</taxon>
        <taxon>Asteroideae</taxon>
        <taxon>Heliantheae alliance</taxon>
        <taxon>Tageteae</taxon>
        <taxon>Tagetes</taxon>
    </lineage>
</organism>
<evidence type="ECO:0000313" key="2">
    <source>
        <dbReference type="EMBL" id="KAK1435822.1"/>
    </source>
</evidence>